<dbReference type="GO" id="GO:0051693">
    <property type="term" value="P:actin filament capping"/>
    <property type="evidence" value="ECO:0007669"/>
    <property type="project" value="UniProtKB-KW"/>
</dbReference>
<dbReference type="GO" id="GO:0005856">
    <property type="term" value="C:cytoskeleton"/>
    <property type="evidence" value="ECO:0007669"/>
    <property type="project" value="UniProtKB-SubCell"/>
</dbReference>
<reference evidence="11" key="1">
    <citation type="submission" date="2020-04" db="EMBL/GenBank/DDBJ databases">
        <authorList>
            <person name="Alioto T."/>
            <person name="Alioto T."/>
            <person name="Gomez Garrido J."/>
        </authorList>
    </citation>
    <scope>NUCLEOTIDE SEQUENCE</scope>
    <source>
        <strain evidence="11">A484AB</strain>
    </source>
</reference>
<evidence type="ECO:0000313" key="12">
    <source>
        <dbReference type="Proteomes" id="UP001152795"/>
    </source>
</evidence>
<name>A0A7D9E5P7_PARCT</name>
<dbReference type="InterPro" id="IPR001452">
    <property type="entry name" value="SH3_domain"/>
</dbReference>
<sequence>MTEIQVPSREIPVLETVEDIEKRREQVLRRYAEFKEATRLKRIRLEEAKRYHQWKRDVDECEIWINEKLQIASDESFKDATNLQVKLQKHQAFEAEISAHTNTIITIKTTGEQMITEEHYESVTIRERLDHLMHLWELLLMQSAEKGRMLLFTQKRIHFIRECSEVLMWIADREVIVSTEESVRDFEHVEVLQKKLEDFAKDLDANENRIKSINQQADTLEVEGHPDIEVIQAKRVEVNEAWDKLHQLVIVRRTKLTSSHEIHSFYREVNETVQWIIEKDTVLSSDDYGKDLASVNALKRKHDGLERDLVALDDKVQNLGSECDQLKESHPEVAEDIEEKKEELVQAWEGLKEKSAVRRTRLEDAYNLQRLLADYKEHILFITEMKTLIETDEVAKDVAGAEMLIERHQEHKGYIDAQQEGFDKFFTSGKELVDGDHYAAEEIKEKLDNLETEKTSLYELWEQRKVTLDQSLELQLFYRDCQNADNQMAKQENILSDEDVGDSLDAVDALIRKHDDFAKSFAAQEDKIRDVDETATKLVENEHYAAPDIDERRNEIVTRRQNIHEKSEKRRELLEESRKLQQFEKEADETKAWINEKLKIATDESYKDPTNLQRKAQKHEAFNAELEANQSRIDSIHDKGKQLISNEHYASDIIQQRLDELDELWKHLLEKTQEKGNKLRDAKQQQQFNRGIDDMDIWITDMEAQLLNEDIGKDLSGVQNLQKKHGLLEGDIITKQERIDVCSTQADLFSEQEHFDAPTIVAKKAALMTRYEKLKVGFERNRVLLLQCTPTEFAVIKSIFPTPIQNLMDDGRTMIDEDHFRKDEIKEKMDDLETQWMQLKDNAACRKDDLDDSLHAYQYLADVTEAEAWLTEKEPLVTSTDYGKDEDSAQAMLKKHNAVMSDLEAYGTVVDQLRDQSKTCKTITPVKDFSDRECVEALYDYQEKTAREVSMTKGDILTLLNSTNKDWWKVETNDRQGFVPAAYVKRIDSKTASQDLLDKAEDVDTVSQRQDALDKKYQDLLESGAERRKKLEESIERHGLLREAHEIESWINDKAAVVTSEEVGDDFEHVEAQKKKFDDYQKDMRTIEVRIKELTIISEKLKVEHRREYEMIQEIIKRLTERWEELQQLSEKRQQALESAQEIQKFHRDADDTKAWISEKDTALSSADYGRDLASVQALQRKHDVLERDLAALEEKIEEKLQTVDDERKDLEKAWAERKDKLDQCFELQLFNRDAEQLESWMAPREAIIRTEEVGGSPEGANKLVKTHENIEKSIKQQEEKIKALQDYANKLTENDHYDSPAINERVESVLERWQKLKAALVERRSKLGESQNIQQVTRDAEDIEAWISEKLQSVQDESYMDPSNLQSKVQKQQAFEAEMAANEERVLHIIATTNQLIEERKCASNEEIVRERITKLQEIWEKLTKQSQSKSRYLMESNQLQQYNNNVKELDYWLGETETLLSSEDCGHDLASTQNLLKKHQLVEADITAHQDHVNDLQAQAEKFIEKEHHDSTTIKEKAETITTRYEKITNMASERRARLEKANDLQQLFRDIDISFSSVVRA</sequence>
<keyword evidence="4" id="KW-0117">Actin capping</keyword>
<dbReference type="FunFam" id="1.20.58.60:FF:000020">
    <property type="entry name" value="Spectrin alpha chain, non-erythrocytic 1"/>
    <property type="match status" value="2"/>
</dbReference>
<dbReference type="FunFam" id="1.20.58.60:FF:000017">
    <property type="entry name" value="Spectrin alpha chain, non-erythrocytic 1"/>
    <property type="match status" value="1"/>
</dbReference>
<dbReference type="GO" id="GO:0005737">
    <property type="term" value="C:cytoplasm"/>
    <property type="evidence" value="ECO:0007669"/>
    <property type="project" value="UniProtKB-ARBA"/>
</dbReference>
<gene>
    <name evidence="11" type="ORF">PACLA_8A059176</name>
</gene>
<evidence type="ECO:0000256" key="7">
    <source>
        <dbReference type="ARBA" id="ARBA00022737"/>
    </source>
</evidence>
<comment type="subcellular location">
    <subcellularLocation>
        <location evidence="1">Cytoplasm</location>
        <location evidence="1">Cytoskeleton</location>
    </subcellularLocation>
</comment>
<evidence type="ECO:0000256" key="2">
    <source>
        <dbReference type="ARBA" id="ARBA00006826"/>
    </source>
</evidence>
<evidence type="ECO:0000256" key="1">
    <source>
        <dbReference type="ARBA" id="ARBA00004245"/>
    </source>
</evidence>
<keyword evidence="6" id="KW-0597">Phosphoprotein</keyword>
<accession>A0A7D9E5P7</accession>
<dbReference type="InterPro" id="IPR002017">
    <property type="entry name" value="Spectrin_repeat"/>
</dbReference>
<keyword evidence="12" id="KW-1185">Reference proteome</keyword>
<dbReference type="CDD" id="cd11808">
    <property type="entry name" value="SH3_Alpha_Spectrin"/>
    <property type="match status" value="1"/>
</dbReference>
<keyword evidence="7" id="KW-0677">Repeat</keyword>
<dbReference type="GO" id="GO:0003779">
    <property type="term" value="F:actin binding"/>
    <property type="evidence" value="ECO:0007669"/>
    <property type="project" value="UniProtKB-KW"/>
</dbReference>
<dbReference type="SMART" id="SM00150">
    <property type="entry name" value="SPEC"/>
    <property type="match status" value="13"/>
</dbReference>
<dbReference type="OrthoDB" id="6018565at2759"/>
<keyword evidence="3" id="KW-0728">SH3 domain</keyword>
<dbReference type="SUPFAM" id="SSF46966">
    <property type="entry name" value="Spectrin repeat"/>
    <property type="match status" value="11"/>
</dbReference>
<dbReference type="InterPro" id="IPR036028">
    <property type="entry name" value="SH3-like_dom_sf"/>
</dbReference>
<dbReference type="InterPro" id="IPR018159">
    <property type="entry name" value="Spectrin/alpha-actinin"/>
</dbReference>
<dbReference type="Gene3D" id="1.20.58.60">
    <property type="match status" value="12"/>
</dbReference>
<evidence type="ECO:0000313" key="11">
    <source>
        <dbReference type="EMBL" id="CAB4000631.1"/>
    </source>
</evidence>
<comment type="similarity">
    <text evidence="2">Belongs to the spectrin family.</text>
</comment>
<dbReference type="FunFam" id="1.20.58.60:FF:000007">
    <property type="entry name" value="Spectrin alpha chain non-erythrocytic 1"/>
    <property type="match status" value="2"/>
</dbReference>
<protein>
    <submittedName>
        <fullName evidence="11">Spectrin alpha chain</fullName>
    </submittedName>
</protein>
<keyword evidence="9" id="KW-0009">Actin-binding</keyword>
<evidence type="ECO:0000256" key="8">
    <source>
        <dbReference type="ARBA" id="ARBA00022860"/>
    </source>
</evidence>
<dbReference type="SUPFAM" id="SSF50044">
    <property type="entry name" value="SH3-domain"/>
    <property type="match status" value="1"/>
</dbReference>
<evidence type="ECO:0000256" key="5">
    <source>
        <dbReference type="ARBA" id="ARBA00022490"/>
    </source>
</evidence>
<dbReference type="Proteomes" id="UP001152795">
    <property type="component" value="Unassembled WGS sequence"/>
</dbReference>
<keyword evidence="5" id="KW-0963">Cytoplasm</keyword>
<keyword evidence="10" id="KW-0206">Cytoskeleton</keyword>
<evidence type="ECO:0000256" key="9">
    <source>
        <dbReference type="ARBA" id="ARBA00023203"/>
    </source>
</evidence>
<dbReference type="PRINTS" id="PR00452">
    <property type="entry name" value="SH3DOMAIN"/>
</dbReference>
<evidence type="ECO:0000256" key="3">
    <source>
        <dbReference type="ARBA" id="ARBA00022443"/>
    </source>
</evidence>
<dbReference type="PANTHER" id="PTHR11915">
    <property type="entry name" value="SPECTRIN/FILAMIN RELATED CYTOSKELETAL PROTEIN"/>
    <property type="match status" value="1"/>
</dbReference>
<comment type="caution">
    <text evidence="11">The sequence shown here is derived from an EMBL/GenBank/DDBJ whole genome shotgun (WGS) entry which is preliminary data.</text>
</comment>
<evidence type="ECO:0000256" key="10">
    <source>
        <dbReference type="ARBA" id="ARBA00023212"/>
    </source>
</evidence>
<organism evidence="11 12">
    <name type="scientific">Paramuricea clavata</name>
    <name type="common">Red gorgonian</name>
    <name type="synonym">Violescent sea-whip</name>
    <dbReference type="NCBI Taxonomy" id="317549"/>
    <lineage>
        <taxon>Eukaryota</taxon>
        <taxon>Metazoa</taxon>
        <taxon>Cnidaria</taxon>
        <taxon>Anthozoa</taxon>
        <taxon>Octocorallia</taxon>
        <taxon>Malacalcyonacea</taxon>
        <taxon>Plexauridae</taxon>
        <taxon>Paramuricea</taxon>
    </lineage>
</organism>
<dbReference type="Gene3D" id="2.30.30.40">
    <property type="entry name" value="SH3 Domains"/>
    <property type="match status" value="1"/>
</dbReference>
<dbReference type="PRINTS" id="PR01887">
    <property type="entry name" value="SPECTRNALPHA"/>
</dbReference>
<dbReference type="GO" id="GO:0005516">
    <property type="term" value="F:calmodulin binding"/>
    <property type="evidence" value="ECO:0007669"/>
    <property type="project" value="UniProtKB-KW"/>
</dbReference>
<proteinExistence type="inferred from homology"/>
<dbReference type="FunFam" id="1.20.58.60:FF:000013">
    <property type="entry name" value="Spectrin alpha chain, non-erythrocytic 1"/>
    <property type="match status" value="1"/>
</dbReference>
<dbReference type="Pfam" id="PF00018">
    <property type="entry name" value="SH3_1"/>
    <property type="match status" value="1"/>
</dbReference>
<dbReference type="EMBL" id="CACRXK020003884">
    <property type="protein sequence ID" value="CAB4000631.1"/>
    <property type="molecule type" value="Genomic_DNA"/>
</dbReference>
<dbReference type="CDD" id="cd00176">
    <property type="entry name" value="SPEC"/>
    <property type="match status" value="9"/>
</dbReference>
<evidence type="ECO:0000256" key="6">
    <source>
        <dbReference type="ARBA" id="ARBA00022553"/>
    </source>
</evidence>
<dbReference type="SMART" id="SM00326">
    <property type="entry name" value="SH3"/>
    <property type="match status" value="1"/>
</dbReference>
<keyword evidence="8" id="KW-0112">Calmodulin-binding</keyword>
<evidence type="ECO:0000256" key="4">
    <source>
        <dbReference type="ARBA" id="ARBA00022467"/>
    </source>
</evidence>
<dbReference type="InterPro" id="IPR035825">
    <property type="entry name" value="Alpha_Spectrin_SH3"/>
</dbReference>
<dbReference type="FunFam" id="1.20.58.60:FF:000006">
    <property type="entry name" value="Spectrin alpha chain, non-erythrocytic 1"/>
    <property type="match status" value="1"/>
</dbReference>
<dbReference type="PROSITE" id="PS50002">
    <property type="entry name" value="SH3"/>
    <property type="match status" value="1"/>
</dbReference>
<dbReference type="Pfam" id="PF00435">
    <property type="entry name" value="Spectrin"/>
    <property type="match status" value="14"/>
</dbReference>